<accession>A0ABR7YHT9</accession>
<dbReference type="Proteomes" id="UP000651271">
    <property type="component" value="Unassembled WGS sequence"/>
</dbReference>
<protein>
    <submittedName>
        <fullName evidence="1">Uncharacterized protein</fullName>
    </submittedName>
</protein>
<keyword evidence="2" id="KW-1185">Reference proteome</keyword>
<dbReference type="EMBL" id="JACOIJ010000041">
    <property type="protein sequence ID" value="MBD1430852.1"/>
    <property type="molecule type" value="Genomic_DNA"/>
</dbReference>
<comment type="caution">
    <text evidence="1">The sequence shown here is derived from an EMBL/GenBank/DDBJ whole genome shotgun (WGS) entry which is preliminary data.</text>
</comment>
<reference evidence="1 2" key="1">
    <citation type="submission" date="2020-08" db="EMBL/GenBank/DDBJ databases">
        <title>Sphingobacterium sp. DN04309 isolated from aquaculture water.</title>
        <authorList>
            <person name="Zhang M."/>
        </authorList>
    </citation>
    <scope>NUCLEOTIDE SEQUENCE [LARGE SCALE GENOMIC DNA]</scope>
    <source>
        <strain evidence="1 2">DN04309</strain>
    </source>
</reference>
<evidence type="ECO:0000313" key="1">
    <source>
        <dbReference type="EMBL" id="MBD1430852.1"/>
    </source>
</evidence>
<name>A0ABR7YHT9_9SPHI</name>
<sequence>MNCTKIDEEISKNGEIIAIGIGNISVEKMDVYTPTTQKNATTTSSNSFSQTNDNSQTIGYSITYGATEKINKSKLAATEIAYDLKTGWRYKLIAYDKDGNQADLVTYIRCNIESEKQTLKLINGETYTFVCYSEYNTTNSNNGTIPTLKALTTTNLNTAEISSLDGGAAFMFWKETHKVTKELKLRINLRHQFHGYEIRLKAPAGYTFSISNGTASGLGARIYPSVTQVRFKISDLTLTQAIPNPSRPNPDTVNTHFEKLMGSDYLTPYITIGRTIRFVDPDNKTSLLGDNAKFVQELYCDETSMLTIHDQNFPIYTKYKSVIRIHDLRLRKVSNNATTSNQTLFIHNIDMKRYKMNRITINLIPPAGF</sequence>
<dbReference type="RefSeq" id="WP_190302864.1">
    <property type="nucleotide sequence ID" value="NZ_JACOIJ010000041.1"/>
</dbReference>
<organism evidence="1 2">
    <name type="scientific">Sphingobacterium litopenaei</name>
    <dbReference type="NCBI Taxonomy" id="2763500"/>
    <lineage>
        <taxon>Bacteria</taxon>
        <taxon>Pseudomonadati</taxon>
        <taxon>Bacteroidota</taxon>
        <taxon>Sphingobacteriia</taxon>
        <taxon>Sphingobacteriales</taxon>
        <taxon>Sphingobacteriaceae</taxon>
        <taxon>Sphingobacterium</taxon>
    </lineage>
</organism>
<proteinExistence type="predicted"/>
<gene>
    <name evidence="1" type="ORF">H8B04_15015</name>
</gene>
<evidence type="ECO:0000313" key="2">
    <source>
        <dbReference type="Proteomes" id="UP000651271"/>
    </source>
</evidence>